<feature type="binding site" evidence="3">
    <location>
        <position position="65"/>
    </location>
    <ligand>
        <name>Mg(2+)</name>
        <dbReference type="ChEBI" id="CHEBI:18420"/>
        <label>1</label>
    </ligand>
</feature>
<keyword evidence="2" id="KW-0378">Hydrolase</keyword>
<feature type="binding site" evidence="3">
    <location>
        <position position="66"/>
    </location>
    <ligand>
        <name>Mg(2+)</name>
        <dbReference type="ChEBI" id="CHEBI:18420"/>
        <label>1</label>
    </ligand>
</feature>
<dbReference type="OrthoDB" id="9798107at2"/>
<dbReference type="InterPro" id="IPR050792">
    <property type="entry name" value="ADP-ribosylglycohydrolase"/>
</dbReference>
<dbReference type="Gene3D" id="1.10.4080.10">
    <property type="entry name" value="ADP-ribosylation/Crystallin J1"/>
    <property type="match status" value="1"/>
</dbReference>
<feature type="binding site" evidence="3">
    <location>
        <position position="67"/>
    </location>
    <ligand>
        <name>Mg(2+)</name>
        <dbReference type="ChEBI" id="CHEBI:18420"/>
        <label>1</label>
    </ligand>
</feature>
<dbReference type="PATRIC" id="fig|1157951.4.peg.2143"/>
<dbReference type="KEGG" id="psi:S70_10645"/>
<keyword evidence="3" id="KW-0479">Metal-binding</keyword>
<dbReference type="RefSeq" id="WP_014657179.1">
    <property type="nucleotide sequence ID" value="NC_017731.1"/>
</dbReference>
<evidence type="ECO:0000256" key="3">
    <source>
        <dbReference type="PIRSR" id="PIRSR605502-1"/>
    </source>
</evidence>
<reference evidence="5" key="2">
    <citation type="submission" date="2012-04" db="EMBL/GenBank/DDBJ databases">
        <title>Complete genome sequence of Providencia stuartii clinical isolate MRSN 2154.</title>
        <authorList>
            <person name="Clifford R.J."/>
            <person name="Hang J."/>
            <person name="Riley M.C."/>
            <person name="Onmus-Leone F."/>
            <person name="Kuschner R.A."/>
            <person name="Lesho E.P."/>
            <person name="Waterman P.E."/>
        </authorList>
    </citation>
    <scope>NUCLEOTIDE SEQUENCE [LARGE SCALE GENOMIC DNA]</scope>
    <source>
        <strain evidence="5">MRSN 2154</strain>
    </source>
</reference>
<evidence type="ECO:0000256" key="2">
    <source>
        <dbReference type="ARBA" id="ARBA00022801"/>
    </source>
</evidence>
<dbReference type="InterPro" id="IPR036705">
    <property type="entry name" value="Ribosyl_crysJ1_sf"/>
</dbReference>
<feature type="binding site" evidence="3">
    <location>
        <position position="287"/>
    </location>
    <ligand>
        <name>Mg(2+)</name>
        <dbReference type="ChEBI" id="CHEBI:18420"/>
        <label>1</label>
    </ligand>
</feature>
<evidence type="ECO:0000313" key="4">
    <source>
        <dbReference type="EMBL" id="AFH93983.1"/>
    </source>
</evidence>
<dbReference type="GeneID" id="93521288"/>
<dbReference type="EMBL" id="CP003488">
    <property type="protein sequence ID" value="AFH93983.1"/>
    <property type="molecule type" value="Genomic_DNA"/>
</dbReference>
<comment type="cofactor">
    <cofactor evidence="3">
        <name>Mg(2+)</name>
        <dbReference type="ChEBI" id="CHEBI:18420"/>
    </cofactor>
    <text evidence="3">Binds 2 magnesium ions per subunit.</text>
</comment>
<accession>A0A140NM89</accession>
<dbReference type="HOGENOM" id="CLU_024566_3_0_6"/>
<dbReference type="Proteomes" id="UP000005012">
    <property type="component" value="Chromosome"/>
</dbReference>
<dbReference type="GO" id="GO:0046872">
    <property type="term" value="F:metal ion binding"/>
    <property type="evidence" value="ECO:0007669"/>
    <property type="project" value="UniProtKB-KW"/>
</dbReference>
<dbReference type="InterPro" id="IPR005502">
    <property type="entry name" value="Ribosyl_crysJ1"/>
</dbReference>
<evidence type="ECO:0000256" key="1">
    <source>
        <dbReference type="ARBA" id="ARBA00010702"/>
    </source>
</evidence>
<sequence>MGLKPNIEAAILGCLYGQATGDAMGMPSELWRQDKVQQFFGWIDHFLPGPDENIAAIGFRAGEVTDDTHQAIALMDAIIACNGQVEPKVVAQNILAWADRINAFDKNIFGPTSKQSLLAIQAGVPINDIVSNGVTNGAAMRIAPVGCIASTADRNQFIKTVEAACIPTHKSDIAIAGACVIAWAISRAIEQTPWPQIKQELPLLADEVQQLYASTFSPSLGQRILLAFKKASELQTCSPQTTLKELYDFIGAGMDTIESIPCALAIVDLTNGDPVMCAKYCANLGGDTDTIGAMAGAISGALSGIQSFPEEWIAMINNSNNIDFYPYAKILSALRH</sequence>
<comment type="similarity">
    <text evidence="1">Belongs to the ADP-ribosylglycohydrolase family.</text>
</comment>
<name>A0A140NM89_PROSM</name>
<dbReference type="GO" id="GO:0016787">
    <property type="term" value="F:hydrolase activity"/>
    <property type="evidence" value="ECO:0007669"/>
    <property type="project" value="UniProtKB-KW"/>
</dbReference>
<dbReference type="SUPFAM" id="SSF101478">
    <property type="entry name" value="ADP-ribosylglycohydrolase"/>
    <property type="match status" value="1"/>
</dbReference>
<protein>
    <submittedName>
        <fullName evidence="4">ADP-ribosylation/crystallin J1</fullName>
    </submittedName>
</protein>
<keyword evidence="3" id="KW-0460">Magnesium</keyword>
<reference evidence="4 5" key="1">
    <citation type="journal article" date="2012" name="J. Bacteriol.">
        <title>Complete Genome Sequence of Providencia stuartii Clinical Isolate MRSN 2154.</title>
        <authorList>
            <person name="Clifford R.J."/>
            <person name="Hang J."/>
            <person name="Riley M.C."/>
            <person name="Onmus-Leone F."/>
            <person name="Kuschner R.A."/>
            <person name="Lesho E.P."/>
            <person name="Waterman P.E."/>
        </authorList>
    </citation>
    <scope>NUCLEOTIDE SEQUENCE [LARGE SCALE GENOMIC DNA]</scope>
    <source>
        <strain evidence="4 5">MRSN 2154</strain>
    </source>
</reference>
<dbReference type="PANTHER" id="PTHR16222:SF24">
    <property type="entry name" value="ADP-RIBOSYLHYDROLASE ARH3"/>
    <property type="match status" value="1"/>
</dbReference>
<evidence type="ECO:0000313" key="5">
    <source>
        <dbReference type="Proteomes" id="UP000005012"/>
    </source>
</evidence>
<gene>
    <name evidence="4" type="ordered locus">S70_10645</name>
</gene>
<dbReference type="PANTHER" id="PTHR16222">
    <property type="entry name" value="ADP-RIBOSYLGLYCOHYDROLASE"/>
    <property type="match status" value="1"/>
</dbReference>
<organism evidence="4 5">
    <name type="scientific">Providencia stuartii (strain MRSN 2154)</name>
    <dbReference type="NCBI Taxonomy" id="1157951"/>
    <lineage>
        <taxon>Bacteria</taxon>
        <taxon>Pseudomonadati</taxon>
        <taxon>Pseudomonadota</taxon>
        <taxon>Gammaproteobacteria</taxon>
        <taxon>Enterobacterales</taxon>
        <taxon>Morganellaceae</taxon>
        <taxon>Providencia</taxon>
    </lineage>
</organism>
<proteinExistence type="inferred from homology"/>
<dbReference type="AlphaFoldDB" id="A0A140NM89"/>
<feature type="binding site" evidence="3">
    <location>
        <position position="290"/>
    </location>
    <ligand>
        <name>Mg(2+)</name>
        <dbReference type="ChEBI" id="CHEBI:18420"/>
        <label>1</label>
    </ligand>
</feature>
<feature type="binding site" evidence="3">
    <location>
        <position position="289"/>
    </location>
    <ligand>
        <name>Mg(2+)</name>
        <dbReference type="ChEBI" id="CHEBI:18420"/>
        <label>1</label>
    </ligand>
</feature>
<dbReference type="Pfam" id="PF03747">
    <property type="entry name" value="ADP_ribosyl_GH"/>
    <property type="match status" value="1"/>
</dbReference>